<gene>
    <name evidence="1" type="ORF">GCM10010885_24730</name>
</gene>
<organism evidence="1 2">
    <name type="scientific">Alicyclobacillus cellulosilyticus</name>
    <dbReference type="NCBI Taxonomy" id="1003997"/>
    <lineage>
        <taxon>Bacteria</taxon>
        <taxon>Bacillati</taxon>
        <taxon>Bacillota</taxon>
        <taxon>Bacilli</taxon>
        <taxon>Bacillales</taxon>
        <taxon>Alicyclobacillaceae</taxon>
        <taxon>Alicyclobacillus</taxon>
    </lineage>
</organism>
<dbReference type="EMBL" id="BMOY01000082">
    <property type="protein sequence ID" value="GGJ14524.1"/>
    <property type="molecule type" value="Genomic_DNA"/>
</dbReference>
<dbReference type="Proteomes" id="UP000637695">
    <property type="component" value="Unassembled WGS sequence"/>
</dbReference>
<comment type="caution">
    <text evidence="1">The sequence shown here is derived from an EMBL/GenBank/DDBJ whole genome shotgun (WGS) entry which is preliminary data.</text>
</comment>
<evidence type="ECO:0000313" key="1">
    <source>
        <dbReference type="EMBL" id="GGJ14524.1"/>
    </source>
</evidence>
<protein>
    <submittedName>
        <fullName evidence="1">Uncharacterized protein</fullName>
    </submittedName>
</protein>
<proteinExistence type="predicted"/>
<accession>A0A917NNU4</accession>
<reference evidence="1" key="1">
    <citation type="journal article" date="2014" name="Int. J. Syst. Evol. Microbiol.">
        <title>Complete genome sequence of Corynebacterium casei LMG S-19264T (=DSM 44701T), isolated from a smear-ripened cheese.</title>
        <authorList>
            <consortium name="US DOE Joint Genome Institute (JGI-PGF)"/>
            <person name="Walter F."/>
            <person name="Albersmeier A."/>
            <person name="Kalinowski J."/>
            <person name="Ruckert C."/>
        </authorList>
    </citation>
    <scope>NUCLEOTIDE SEQUENCE</scope>
    <source>
        <strain evidence="1">JCM 18487</strain>
    </source>
</reference>
<sequence length="47" mass="5339">MKYGVEYTKSALFTGLCSLLNALDLLERYDPGELKQMLRQIIGEAFV</sequence>
<name>A0A917NNU4_9BACL</name>
<dbReference type="AlphaFoldDB" id="A0A917NNU4"/>
<keyword evidence="2" id="KW-1185">Reference proteome</keyword>
<evidence type="ECO:0000313" key="2">
    <source>
        <dbReference type="Proteomes" id="UP000637695"/>
    </source>
</evidence>
<reference evidence="1" key="2">
    <citation type="submission" date="2020-09" db="EMBL/GenBank/DDBJ databases">
        <authorList>
            <person name="Sun Q."/>
            <person name="Ohkuma M."/>
        </authorList>
    </citation>
    <scope>NUCLEOTIDE SEQUENCE</scope>
    <source>
        <strain evidence="1">JCM 18487</strain>
    </source>
</reference>